<name>A0A1F2ULR7_9ACTN</name>
<comment type="similarity">
    <text evidence="6">Belongs to the GART family.</text>
</comment>
<accession>A0A1F2ULR7</accession>
<evidence type="ECO:0000256" key="4">
    <source>
        <dbReference type="ARBA" id="ARBA00022755"/>
    </source>
</evidence>
<comment type="caution">
    <text evidence="8">The sequence shown here is derived from an EMBL/GenBank/DDBJ whole genome shotgun (WGS) entry which is preliminary data.</text>
</comment>
<dbReference type="GO" id="GO:0008864">
    <property type="term" value="F:formyltetrahydrofolate deformylase activity"/>
    <property type="evidence" value="ECO:0007669"/>
    <property type="project" value="InterPro"/>
</dbReference>
<dbReference type="PRINTS" id="PR01575">
    <property type="entry name" value="FFH4HYDRLASE"/>
</dbReference>
<feature type="active site" description="Proton donor" evidence="6">
    <location>
        <position position="110"/>
    </location>
</feature>
<comment type="caution">
    <text evidence="6">Lacks conserved residue(s) required for the propagation of feature annotation.</text>
</comment>
<evidence type="ECO:0000256" key="2">
    <source>
        <dbReference type="ARBA" id="ARBA00022563"/>
    </source>
</evidence>
<evidence type="ECO:0000256" key="5">
    <source>
        <dbReference type="ARBA" id="ARBA00022801"/>
    </source>
</evidence>
<organism evidence="8 9">
    <name type="scientific">Candidatus Aquicultor primus</name>
    <dbReference type="NCBI Taxonomy" id="1797195"/>
    <lineage>
        <taxon>Bacteria</taxon>
        <taxon>Bacillati</taxon>
        <taxon>Actinomycetota</taxon>
        <taxon>Candidatus Aquicultoria</taxon>
        <taxon>Candidatus Aquicultorales</taxon>
        <taxon>Candidatus Aquicultoraceae</taxon>
        <taxon>Candidatus Aquicultor</taxon>
    </lineage>
</organism>
<keyword evidence="3 6" id="KW-0808">Transferase</keyword>
<keyword evidence="2" id="KW-0554">One-carbon metabolism</keyword>
<comment type="catalytic activity">
    <reaction evidence="6">
        <text>N(1)-(5-phospho-beta-D-ribosyl)glycinamide + (6R)-10-formyltetrahydrofolate = N(2)-formyl-N(1)-(5-phospho-beta-D-ribosyl)glycinamide + (6S)-5,6,7,8-tetrahydrofolate + H(+)</text>
        <dbReference type="Rhea" id="RHEA:15053"/>
        <dbReference type="ChEBI" id="CHEBI:15378"/>
        <dbReference type="ChEBI" id="CHEBI:57453"/>
        <dbReference type="ChEBI" id="CHEBI:143788"/>
        <dbReference type="ChEBI" id="CHEBI:147286"/>
        <dbReference type="ChEBI" id="CHEBI:195366"/>
        <dbReference type="EC" id="2.1.2.2"/>
    </reaction>
</comment>
<sequence length="202" mass="22033">MSVRLGVLISGSGSNLQAVIDRCEAGELGSEVAVVISSRADAYGLVRAEQHGIARVVLPRKAFADETSYNSAIRDTLKEHDVELVVMAGYMRLLGKEVLNAYVNRVVNLHPALLPSFAGAHGIKDALDYGVKVVGVTVHFANEVFDEGPIILQEALAVREDDTEETLAVRIHEIEHRILPAAIKLYSEGRLEVVGRKVRIKE</sequence>
<dbReference type="Pfam" id="PF00551">
    <property type="entry name" value="Formyl_trans_N"/>
    <property type="match status" value="1"/>
</dbReference>
<dbReference type="Proteomes" id="UP000178086">
    <property type="component" value="Unassembled WGS sequence"/>
</dbReference>
<evidence type="ECO:0000256" key="1">
    <source>
        <dbReference type="ARBA" id="ARBA00005054"/>
    </source>
</evidence>
<feature type="binding site" evidence="6">
    <location>
        <begin position="13"/>
        <end position="15"/>
    </location>
    <ligand>
        <name>N(1)-(5-phospho-beta-D-ribosyl)glycinamide</name>
        <dbReference type="ChEBI" id="CHEBI:143788"/>
    </ligand>
</feature>
<keyword evidence="4 6" id="KW-0658">Purine biosynthesis</keyword>
<feature type="site" description="Raises pKa of active site His" evidence="6">
    <location>
        <position position="146"/>
    </location>
</feature>
<feature type="binding site" evidence="6">
    <location>
        <begin position="91"/>
        <end position="94"/>
    </location>
    <ligand>
        <name>(6R)-10-formyltetrahydrofolate</name>
        <dbReference type="ChEBI" id="CHEBI:195366"/>
    </ligand>
</feature>
<dbReference type="SUPFAM" id="SSF53328">
    <property type="entry name" value="Formyltransferase"/>
    <property type="match status" value="1"/>
</dbReference>
<comment type="pathway">
    <text evidence="1 6">Purine metabolism; IMP biosynthesis via de novo pathway; N(2)-formyl-N(1)-(5-phospho-D-ribosyl)glycinamide from N(1)-(5-phospho-D-ribosyl)glycinamide (10-formyl THF route): step 1/1.</text>
</comment>
<dbReference type="InterPro" id="IPR004607">
    <property type="entry name" value="GART"/>
</dbReference>
<dbReference type="UniPathway" id="UPA00074">
    <property type="reaction ID" value="UER00126"/>
</dbReference>
<comment type="function">
    <text evidence="6">Catalyzes the transfer of a formyl group from 10-formyltetrahydrofolate to 5-phospho-ribosyl-glycinamide (GAR), producing 5-phospho-ribosyl-N-formylglycinamide (FGAR) and tetrahydrofolate.</text>
</comment>
<dbReference type="CDD" id="cd08645">
    <property type="entry name" value="FMT_core_GART"/>
    <property type="match status" value="1"/>
</dbReference>
<proteinExistence type="inferred from homology"/>
<evidence type="ECO:0000313" key="8">
    <source>
        <dbReference type="EMBL" id="OFW33937.1"/>
    </source>
</evidence>
<gene>
    <name evidence="6" type="primary">purN</name>
    <name evidence="8" type="ORF">A2074_02050</name>
</gene>
<feature type="domain" description="Formyl transferase N-terminal" evidence="7">
    <location>
        <begin position="4"/>
        <end position="183"/>
    </location>
</feature>
<dbReference type="EC" id="2.1.2.2" evidence="6"/>
<dbReference type="GO" id="GO:0005829">
    <property type="term" value="C:cytosol"/>
    <property type="evidence" value="ECO:0007669"/>
    <property type="project" value="TreeGrafter"/>
</dbReference>
<keyword evidence="5" id="KW-0378">Hydrolase</keyword>
<dbReference type="PANTHER" id="PTHR43369">
    <property type="entry name" value="PHOSPHORIBOSYLGLYCINAMIDE FORMYLTRANSFERASE"/>
    <property type="match status" value="1"/>
</dbReference>
<evidence type="ECO:0000313" key="9">
    <source>
        <dbReference type="Proteomes" id="UP000178086"/>
    </source>
</evidence>
<dbReference type="InterPro" id="IPR036477">
    <property type="entry name" value="Formyl_transf_N_sf"/>
</dbReference>
<dbReference type="PANTHER" id="PTHR43369:SF2">
    <property type="entry name" value="PHOSPHORIBOSYLGLYCINAMIDE FORMYLTRANSFERASE"/>
    <property type="match status" value="1"/>
</dbReference>
<dbReference type="Gene3D" id="3.40.50.170">
    <property type="entry name" value="Formyl transferase, N-terminal domain"/>
    <property type="match status" value="1"/>
</dbReference>
<reference evidence="8 9" key="1">
    <citation type="journal article" date="2016" name="Nat. Commun.">
        <title>Thousands of microbial genomes shed light on interconnected biogeochemical processes in an aquifer system.</title>
        <authorList>
            <person name="Anantharaman K."/>
            <person name="Brown C.T."/>
            <person name="Hug L.A."/>
            <person name="Sharon I."/>
            <person name="Castelle C.J."/>
            <person name="Probst A.J."/>
            <person name="Thomas B.C."/>
            <person name="Singh A."/>
            <person name="Wilkins M.J."/>
            <person name="Karaoz U."/>
            <person name="Brodie E.L."/>
            <person name="Williams K.H."/>
            <person name="Hubbard S.S."/>
            <person name="Banfield J.F."/>
        </authorList>
    </citation>
    <scope>NUCLEOTIDE SEQUENCE [LARGE SCALE GENOMIC DNA]</scope>
</reference>
<feature type="binding site" evidence="6">
    <location>
        <position position="108"/>
    </location>
    <ligand>
        <name>(6R)-10-formyltetrahydrofolate</name>
        <dbReference type="ChEBI" id="CHEBI:195366"/>
    </ligand>
</feature>
<evidence type="ECO:0000256" key="6">
    <source>
        <dbReference type="HAMAP-Rule" id="MF_01930"/>
    </source>
</evidence>
<dbReference type="GO" id="GO:0006189">
    <property type="term" value="P:'de novo' IMP biosynthetic process"/>
    <property type="evidence" value="ECO:0007669"/>
    <property type="project" value="UniProtKB-UniRule"/>
</dbReference>
<dbReference type="EMBL" id="MELI01000056">
    <property type="protein sequence ID" value="OFW33937.1"/>
    <property type="molecule type" value="Genomic_DNA"/>
</dbReference>
<dbReference type="InterPro" id="IPR004810">
    <property type="entry name" value="PurU"/>
</dbReference>
<evidence type="ECO:0000259" key="7">
    <source>
        <dbReference type="Pfam" id="PF00551"/>
    </source>
</evidence>
<dbReference type="HAMAP" id="MF_01930">
    <property type="entry name" value="PurN"/>
    <property type="match status" value="1"/>
</dbReference>
<dbReference type="InterPro" id="IPR002376">
    <property type="entry name" value="Formyl_transf_N"/>
</dbReference>
<dbReference type="AlphaFoldDB" id="A0A1F2ULR7"/>
<dbReference type="NCBIfam" id="TIGR00639">
    <property type="entry name" value="PurN"/>
    <property type="match status" value="1"/>
</dbReference>
<protein>
    <recommendedName>
        <fullName evidence="6">Phosphoribosylglycinamide formyltransferase</fullName>
        <ecNumber evidence="6">2.1.2.2</ecNumber>
    </recommendedName>
    <alternativeName>
        <fullName evidence="6">5'-phosphoribosylglycinamide transformylase</fullName>
    </alternativeName>
    <alternativeName>
        <fullName evidence="6">GAR transformylase</fullName>
        <shortName evidence="6">GART</shortName>
    </alternativeName>
</protein>
<dbReference type="GO" id="GO:0006730">
    <property type="term" value="P:one-carbon metabolic process"/>
    <property type="evidence" value="ECO:0007669"/>
    <property type="project" value="UniProtKB-KW"/>
</dbReference>
<evidence type="ECO:0000256" key="3">
    <source>
        <dbReference type="ARBA" id="ARBA00022679"/>
    </source>
</evidence>
<dbReference type="GO" id="GO:0004644">
    <property type="term" value="F:phosphoribosylglycinamide formyltransferase activity"/>
    <property type="evidence" value="ECO:0007669"/>
    <property type="project" value="UniProtKB-UniRule"/>
</dbReference>